<feature type="compositionally biased region" description="Basic and acidic residues" evidence="9">
    <location>
        <begin position="856"/>
        <end position="867"/>
    </location>
</feature>
<dbReference type="Gene3D" id="3.40.30.10">
    <property type="entry name" value="Glutaredoxin"/>
    <property type="match status" value="1"/>
</dbReference>
<evidence type="ECO:0000256" key="5">
    <source>
        <dbReference type="ARBA" id="ARBA00022553"/>
    </source>
</evidence>
<dbReference type="GO" id="GO:0004674">
    <property type="term" value="F:protein serine/threonine kinase activity"/>
    <property type="evidence" value="ECO:0007669"/>
    <property type="project" value="InterPro"/>
</dbReference>
<evidence type="ECO:0000313" key="12">
    <source>
        <dbReference type="Proteomes" id="UP000827284"/>
    </source>
</evidence>
<dbReference type="Pfam" id="PF08826">
    <property type="entry name" value="DMPK_coil"/>
    <property type="match status" value="1"/>
</dbReference>
<reference evidence="11" key="1">
    <citation type="submission" date="2021-11" db="EMBL/GenBank/DDBJ databases">
        <authorList>
            <person name="Herlambang A."/>
            <person name="Guo Y."/>
            <person name="Takashima Y."/>
            <person name="Nishizawa T."/>
        </authorList>
    </citation>
    <scope>NUCLEOTIDE SEQUENCE</scope>
    <source>
        <strain evidence="11">E1425</strain>
    </source>
</reference>
<evidence type="ECO:0000256" key="9">
    <source>
        <dbReference type="SAM" id="MobiDB-lite"/>
    </source>
</evidence>
<keyword evidence="5" id="KW-0597">Phosphoprotein</keyword>
<dbReference type="Pfam" id="PF04908">
    <property type="entry name" value="SH3BGR"/>
    <property type="match status" value="1"/>
</dbReference>
<gene>
    <name evidence="11" type="ORF">EMPS_04466</name>
</gene>
<feature type="compositionally biased region" description="Low complexity" evidence="9">
    <location>
        <begin position="882"/>
        <end position="894"/>
    </location>
</feature>
<dbReference type="Proteomes" id="UP000827284">
    <property type="component" value="Unassembled WGS sequence"/>
</dbReference>
<protein>
    <submittedName>
        <fullName evidence="11">SH3 domain-binding glutamic acid-rich protein</fullName>
    </submittedName>
</protein>
<feature type="region of interest" description="Disordered" evidence="9">
    <location>
        <begin position="25"/>
        <end position="413"/>
    </location>
</feature>
<keyword evidence="4" id="KW-0963">Cytoplasm</keyword>
<dbReference type="EMBL" id="BQFW01000006">
    <property type="protein sequence ID" value="GJJ72109.1"/>
    <property type="molecule type" value="Genomic_DNA"/>
</dbReference>
<keyword evidence="7 8" id="KW-0175">Coiled coil</keyword>
<evidence type="ECO:0000313" key="11">
    <source>
        <dbReference type="EMBL" id="GJJ72109.1"/>
    </source>
</evidence>
<dbReference type="AlphaFoldDB" id="A0A9P3H8L9"/>
<comment type="cofactor">
    <cofactor evidence="1">
        <name>Mg(2+)</name>
        <dbReference type="ChEBI" id="CHEBI:18420"/>
    </cofactor>
</comment>
<comment type="subcellular location">
    <subcellularLocation>
        <location evidence="2">Cytoplasm</location>
    </subcellularLocation>
</comment>
<evidence type="ECO:0000259" key="10">
    <source>
        <dbReference type="Pfam" id="PF08826"/>
    </source>
</evidence>
<keyword evidence="6" id="KW-0479">Metal-binding</keyword>
<evidence type="ECO:0000256" key="2">
    <source>
        <dbReference type="ARBA" id="ARBA00004496"/>
    </source>
</evidence>
<dbReference type="InterPro" id="IPR014930">
    <property type="entry name" value="Myotonic_dystrophy_kinase_coil"/>
</dbReference>
<reference evidence="11" key="2">
    <citation type="journal article" date="2022" name="Microbiol. Resour. Announc.">
        <title>Whole-Genome Sequence of Entomortierella parvispora E1425, a Mucoromycotan Fungus Associated with Burkholderiaceae-Related Endosymbiotic Bacteria.</title>
        <authorList>
            <person name="Herlambang A."/>
            <person name="Guo Y."/>
            <person name="Takashima Y."/>
            <person name="Narisawa K."/>
            <person name="Ohta H."/>
            <person name="Nishizawa T."/>
        </authorList>
    </citation>
    <scope>NUCLEOTIDE SEQUENCE</scope>
    <source>
        <strain evidence="11">E1425</strain>
    </source>
</reference>
<dbReference type="GO" id="GO:0005524">
    <property type="term" value="F:ATP binding"/>
    <property type="evidence" value="ECO:0007669"/>
    <property type="project" value="InterPro"/>
</dbReference>
<evidence type="ECO:0000256" key="1">
    <source>
        <dbReference type="ARBA" id="ARBA00001946"/>
    </source>
</evidence>
<feature type="compositionally biased region" description="Low complexity" evidence="9">
    <location>
        <begin position="149"/>
        <end position="188"/>
    </location>
</feature>
<evidence type="ECO:0000256" key="4">
    <source>
        <dbReference type="ARBA" id="ARBA00022490"/>
    </source>
</evidence>
<evidence type="ECO:0000256" key="6">
    <source>
        <dbReference type="ARBA" id="ARBA00022723"/>
    </source>
</evidence>
<feature type="compositionally biased region" description="Low complexity" evidence="9">
    <location>
        <begin position="196"/>
        <end position="264"/>
    </location>
</feature>
<dbReference type="OrthoDB" id="9932926at2759"/>
<dbReference type="PANTHER" id="PTHR12232:SF0">
    <property type="entry name" value="THIOREDOXIN DOMAIN-CONTAINING PROTEIN"/>
    <property type="match status" value="1"/>
</dbReference>
<feature type="coiled-coil region" evidence="8">
    <location>
        <begin position="538"/>
        <end position="745"/>
    </location>
</feature>
<comment type="similarity">
    <text evidence="3">Belongs to the SH3BGR family.</text>
</comment>
<feature type="compositionally biased region" description="Low complexity" evidence="9">
    <location>
        <begin position="351"/>
        <end position="405"/>
    </location>
</feature>
<name>A0A9P3H8L9_9FUNG</name>
<accession>A0A9P3H8L9</accession>
<evidence type="ECO:0000256" key="3">
    <source>
        <dbReference type="ARBA" id="ARBA00007764"/>
    </source>
</evidence>
<dbReference type="GO" id="GO:0005737">
    <property type="term" value="C:cytoplasm"/>
    <property type="evidence" value="ECO:0007669"/>
    <property type="project" value="UniProtKB-SubCell"/>
</dbReference>
<feature type="compositionally biased region" description="Polar residues" evidence="9">
    <location>
        <begin position="915"/>
        <end position="930"/>
    </location>
</feature>
<dbReference type="GO" id="GO:0046872">
    <property type="term" value="F:metal ion binding"/>
    <property type="evidence" value="ECO:0007669"/>
    <property type="project" value="UniProtKB-KW"/>
</dbReference>
<dbReference type="PANTHER" id="PTHR12232">
    <property type="entry name" value="SH3 DOMAIN-BINDING GLUTAMIC ACID-RICH-LIKE PROTEIN"/>
    <property type="match status" value="1"/>
</dbReference>
<feature type="compositionally biased region" description="Low complexity" evidence="9">
    <location>
        <begin position="276"/>
        <end position="311"/>
    </location>
</feature>
<feature type="coiled-coil region" evidence="8">
    <location>
        <begin position="423"/>
        <end position="511"/>
    </location>
</feature>
<keyword evidence="12" id="KW-1185">Reference proteome</keyword>
<sequence>MSLDSSESDNVMVSISAVGTVLDTSTAGAGKDSHQNTGASNGTADASSEQLKSKVSTSSISATAHDLSSGTIATTTTAENLPPKPSIVLLPPVEIEERPRVEPGFDKDNVSPGSAKKVSSLRKLPAAPAAVKGLRPTTSTTTAVRKPLSTSTGRAAGASATSSTTAGSASRLKPATSSLTKTSTTTTKARPPIPPTLRSAATSTASSTTSATRATSSTLASRSTSAASSTATSRTLTPSSSSSSLRKSPSTPSLSGSSTTASASIRNSTASGRRVASTPGLSSSSSPSSTPGATRSPSRASIASSGVSPSSTLARRPIGTSTTTSIVASRKPVTAGSTVPATRKTPVSSANPSPNSTLRLSSSTSSLTKTPTRPTAASATSTTPTPIRKTLGSSTTSTARTAGTAPVRPMTDATKVKMLSTQLTGLQEKHDQTLRLLQEQEERLKKELEDLSTAPEHERKPIPSDTQDVLQEMEDLRRQFHEANTQHEKAIEDLKAEHERQLKEIKDGHEALLLALMTEKDTASKELQTVRDSHDLFERERNEKIKKMEEQVKTAEQNLSEAVAQHAVAIQGTTTDLEAAWAAKLEVRIQELSVEHAEALQAAEKQLQLAEEANVIEIQALKDELAQQLKDLEDENESRVLDLISKHESEIQEWKDKLSNQAETHEETLQANADLKTKLDEAGHSLQSAQEAEVLARQELDEQLRQVREEMEKIQQLLSAKEAETAELERRVQELSDDLENSSISAMLKNTKKYKVKLVQIYGSSVSGNLQIKRSQQSISDALQQLEIEYEFVDVAASEEVKSYMKRKSRGETALPQIFAGGEYRGTYEDFDYAIETHQLTQFLGFDRQRGFVPRPKPDQQESKDSNRNLALAQAGEDADPGSGHTNGKGNHNGHLGGRDTATSLYLLPSGPQRFHSQNSLASNTSSRLGSTKRPGFVQSASQAWDGALKEDLSQAKHDLFNVSVEADDEELEELFEQGAVSEADLEAMLADQDQ</sequence>
<evidence type="ECO:0000256" key="8">
    <source>
        <dbReference type="SAM" id="Coils"/>
    </source>
</evidence>
<organism evidence="11 12">
    <name type="scientific">Entomortierella parvispora</name>
    <dbReference type="NCBI Taxonomy" id="205924"/>
    <lineage>
        <taxon>Eukaryota</taxon>
        <taxon>Fungi</taxon>
        <taxon>Fungi incertae sedis</taxon>
        <taxon>Mucoromycota</taxon>
        <taxon>Mortierellomycotina</taxon>
        <taxon>Mortierellomycetes</taxon>
        <taxon>Mortierellales</taxon>
        <taxon>Mortierellaceae</taxon>
        <taxon>Entomortierella</taxon>
    </lineage>
</organism>
<feature type="region of interest" description="Disordered" evidence="9">
    <location>
        <begin position="847"/>
        <end position="935"/>
    </location>
</feature>
<proteinExistence type="inferred from homology"/>
<dbReference type="InterPro" id="IPR036249">
    <property type="entry name" value="Thioredoxin-like_sf"/>
</dbReference>
<feature type="compositionally biased region" description="Polar residues" evidence="9">
    <location>
        <begin position="35"/>
        <end position="79"/>
    </location>
</feature>
<feature type="domain" description="Myotonic dystrophy protein kinase coiled coil" evidence="10">
    <location>
        <begin position="686"/>
        <end position="741"/>
    </location>
</feature>
<dbReference type="InterPro" id="IPR051033">
    <property type="entry name" value="SH3BGR"/>
</dbReference>
<evidence type="ECO:0000256" key="7">
    <source>
        <dbReference type="ARBA" id="ARBA00023054"/>
    </source>
</evidence>
<feature type="compositionally biased region" description="Basic and acidic residues" evidence="9">
    <location>
        <begin position="95"/>
        <end position="109"/>
    </location>
</feature>
<feature type="compositionally biased region" description="Polar residues" evidence="9">
    <location>
        <begin position="335"/>
        <end position="350"/>
    </location>
</feature>
<dbReference type="InterPro" id="IPR006993">
    <property type="entry name" value="Glut_rich_SH3-bd"/>
</dbReference>
<dbReference type="SUPFAM" id="SSF52833">
    <property type="entry name" value="Thioredoxin-like"/>
    <property type="match status" value="1"/>
</dbReference>
<comment type="caution">
    <text evidence="11">The sequence shown here is derived from an EMBL/GenBank/DDBJ whole genome shotgun (WGS) entry which is preliminary data.</text>
</comment>
<dbReference type="PROSITE" id="PS51354">
    <property type="entry name" value="GLUTAREDOXIN_2"/>
    <property type="match status" value="1"/>
</dbReference>